<dbReference type="Proteomes" id="UP001223712">
    <property type="component" value="Unassembled WGS sequence"/>
</dbReference>
<protein>
    <submittedName>
        <fullName evidence="1">Uncharacterized protein</fullName>
    </submittedName>
</protein>
<accession>A0ABT8CG71</accession>
<reference evidence="2" key="1">
    <citation type="journal article" date="2019" name="Int. J. Syst. Evol. Microbiol.">
        <title>The Global Catalogue of Microorganisms (GCM) 10K type strain sequencing project: providing services to taxonomists for standard genome sequencing and annotation.</title>
        <authorList>
            <consortium name="The Broad Institute Genomics Platform"/>
            <consortium name="The Broad Institute Genome Sequencing Center for Infectious Disease"/>
            <person name="Wu L."/>
            <person name="Ma J."/>
        </authorList>
    </citation>
    <scope>NUCLEOTIDE SEQUENCE [LARGE SCALE GENOMIC DNA]</scope>
    <source>
        <strain evidence="2">CECT 7226</strain>
    </source>
</reference>
<sequence length="58" mass="6964">MLDFENSQDLDLALETMRSIDGRKDYLQEVLFPALLRGDWDELEKSVIYQDKKDYFVF</sequence>
<comment type="caution">
    <text evidence="1">The sequence shown here is derived from an EMBL/GenBank/DDBJ whole genome shotgun (WGS) entry which is preliminary data.</text>
</comment>
<name>A0ABT8CG71_9VIBR</name>
<evidence type="ECO:0000313" key="1">
    <source>
        <dbReference type="EMBL" id="MDN3700727.1"/>
    </source>
</evidence>
<proteinExistence type="predicted"/>
<gene>
    <name evidence="1" type="ORF">QWY96_07160</name>
</gene>
<keyword evidence="2" id="KW-1185">Reference proteome</keyword>
<dbReference type="EMBL" id="JAUFQY010000001">
    <property type="protein sequence ID" value="MDN3700727.1"/>
    <property type="molecule type" value="Genomic_DNA"/>
</dbReference>
<evidence type="ECO:0000313" key="2">
    <source>
        <dbReference type="Proteomes" id="UP001223712"/>
    </source>
</evidence>
<organism evidence="1 2">
    <name type="scientific">Vibrio artabrorum</name>
    <dbReference type="NCBI Taxonomy" id="446374"/>
    <lineage>
        <taxon>Bacteria</taxon>
        <taxon>Pseudomonadati</taxon>
        <taxon>Pseudomonadota</taxon>
        <taxon>Gammaproteobacteria</taxon>
        <taxon>Vibrionales</taxon>
        <taxon>Vibrionaceae</taxon>
        <taxon>Vibrio</taxon>
    </lineage>
</organism>
<dbReference type="RefSeq" id="WP_290334780.1">
    <property type="nucleotide sequence ID" value="NZ_JAUFQY010000001.1"/>
</dbReference>